<protein>
    <submittedName>
        <fullName evidence="2">Alpha/beta hydrolase</fullName>
    </submittedName>
</protein>
<dbReference type="SUPFAM" id="SSF53474">
    <property type="entry name" value="alpha/beta-Hydrolases"/>
    <property type="match status" value="1"/>
</dbReference>
<name>A0A9P3GBA0_9APHY</name>
<evidence type="ECO:0000259" key="1">
    <source>
        <dbReference type="Pfam" id="PF00561"/>
    </source>
</evidence>
<dbReference type="EMBL" id="BPQB01000022">
    <property type="protein sequence ID" value="GJE91716.1"/>
    <property type="molecule type" value="Genomic_DNA"/>
</dbReference>
<gene>
    <name evidence="2" type="ORF">PsYK624_078660</name>
</gene>
<dbReference type="GO" id="GO:0016787">
    <property type="term" value="F:hydrolase activity"/>
    <property type="evidence" value="ECO:0007669"/>
    <property type="project" value="UniProtKB-KW"/>
</dbReference>
<reference evidence="2 3" key="1">
    <citation type="submission" date="2021-08" db="EMBL/GenBank/DDBJ databases">
        <title>Draft Genome Sequence of Phanerochaete sordida strain YK-624.</title>
        <authorList>
            <person name="Mori T."/>
            <person name="Dohra H."/>
            <person name="Suzuki T."/>
            <person name="Kawagishi H."/>
            <person name="Hirai H."/>
        </authorList>
    </citation>
    <scope>NUCLEOTIDE SEQUENCE [LARGE SCALE GENOMIC DNA]</scope>
    <source>
        <strain evidence="2 3">YK-624</strain>
    </source>
</reference>
<feature type="domain" description="AB hydrolase-1" evidence="1">
    <location>
        <begin position="29"/>
        <end position="90"/>
    </location>
</feature>
<dbReference type="Proteomes" id="UP000703269">
    <property type="component" value="Unassembled WGS sequence"/>
</dbReference>
<proteinExistence type="predicted"/>
<keyword evidence="2" id="KW-0378">Hydrolase</keyword>
<evidence type="ECO:0000313" key="2">
    <source>
        <dbReference type="EMBL" id="GJE91716.1"/>
    </source>
</evidence>
<dbReference type="Pfam" id="PF00561">
    <property type="entry name" value="Abhydrolase_1"/>
    <property type="match status" value="1"/>
</dbReference>
<keyword evidence="3" id="KW-1185">Reference proteome</keyword>
<dbReference type="InterPro" id="IPR029058">
    <property type="entry name" value="AB_hydrolase_fold"/>
</dbReference>
<dbReference type="AlphaFoldDB" id="A0A9P3GBA0"/>
<dbReference type="OrthoDB" id="5311491at2759"/>
<accession>A0A9P3GBA0</accession>
<dbReference type="Gene3D" id="3.40.50.1820">
    <property type="entry name" value="alpha/beta hydrolase"/>
    <property type="match status" value="1"/>
</dbReference>
<organism evidence="2 3">
    <name type="scientific">Phanerochaete sordida</name>
    <dbReference type="NCBI Taxonomy" id="48140"/>
    <lineage>
        <taxon>Eukaryota</taxon>
        <taxon>Fungi</taxon>
        <taxon>Dikarya</taxon>
        <taxon>Basidiomycota</taxon>
        <taxon>Agaricomycotina</taxon>
        <taxon>Agaricomycetes</taxon>
        <taxon>Polyporales</taxon>
        <taxon>Phanerochaetaceae</taxon>
        <taxon>Phanerochaete</taxon>
    </lineage>
</organism>
<dbReference type="InterPro" id="IPR000073">
    <property type="entry name" value="AB_hydrolase_1"/>
</dbReference>
<comment type="caution">
    <text evidence="2">The sequence shown here is derived from an EMBL/GenBank/DDBJ whole genome shotgun (WGS) entry which is preliminary data.</text>
</comment>
<evidence type="ECO:0000313" key="3">
    <source>
        <dbReference type="Proteomes" id="UP000703269"/>
    </source>
</evidence>
<sequence length="348" mass="37152">MPFARIDDKDTVFYYTDSGIPPNVPDYTTIVLIHGATINGGIFEGMLPHAAKHGLRLLALNMRGYNGSTPYTAEELAAFTDEDLAVQTNALRGFGREFAGFLVYVCTVLGIPPTAVHAGETRGGLAVLTWSLSTAGLFAMLGDPATLTPAQHTALAPYLHTAFAFDPPACMYGVWPDIGLGSPLDDPAVPPADKAAAFGAWVSGYYTAVRAVGDITPEGLRARTDEEGRPPTLHTLAGDAAARIVEPDNLEASVAFLGVAPSVYAANFARGLGDADAALPRVRVVALWCERSIWLALWAAKEFAERVKDGPVPGGRLREAALVQIEGANHCFQWDEPERLVRILRANV</sequence>